<evidence type="ECO:0000313" key="4">
    <source>
        <dbReference type="EMBL" id="RIA99649.1"/>
    </source>
</evidence>
<accession>A0A397TQE2</accession>
<evidence type="ECO:0000256" key="2">
    <source>
        <dbReference type="SAM" id="MobiDB-lite"/>
    </source>
</evidence>
<dbReference type="GO" id="GO:0003677">
    <property type="term" value="F:DNA binding"/>
    <property type="evidence" value="ECO:0007669"/>
    <property type="project" value="UniProtKB-UniRule"/>
</dbReference>
<name>A0A397TQE2_9GLOM</name>
<sequence length="307" mass="36131">MLPTQYKFNESDDKSNTNNNLGTTFIFQNSFKNSSNSTTYTSNTHSSQEDLDSLITRITTNPPYELTLTVEELLAPSKKKRKVKSQSPPPRPQNVFILFKKDLTARLKRDNPEYAKRLLLCENSRLAKATWENSSSEVKQFFQVLYLACVEKHKQLYPGYKYSPKNLKSPKKRKEDLTKKLQDSRKTVFSMSSSNQVRSNENLMKEQLVYFPEFNNFYNDANIKEAVLNQYFNIEESSMNIKIEESTINEYLNIDKNENLNIKTSEYFNIEDSVISEMNESDLNYINDVNYMNKFFDFQLWDYHHNN</sequence>
<comment type="caution">
    <text evidence="4">The sequence shown here is derived from an EMBL/GenBank/DDBJ whole genome shotgun (WGS) entry which is preliminary data.</text>
</comment>
<dbReference type="InterPro" id="IPR036910">
    <property type="entry name" value="HMG_box_dom_sf"/>
</dbReference>
<dbReference type="Gene3D" id="1.10.30.10">
    <property type="entry name" value="High mobility group box domain"/>
    <property type="match status" value="1"/>
</dbReference>
<proteinExistence type="predicted"/>
<feature type="domain" description="HMG box" evidence="3">
    <location>
        <begin position="89"/>
        <end position="161"/>
    </location>
</feature>
<keyword evidence="5" id="KW-1185">Reference proteome</keyword>
<dbReference type="PROSITE" id="PS50118">
    <property type="entry name" value="HMG_BOX_2"/>
    <property type="match status" value="1"/>
</dbReference>
<dbReference type="SMART" id="SM00398">
    <property type="entry name" value="HMG"/>
    <property type="match status" value="1"/>
</dbReference>
<keyword evidence="1" id="KW-0238">DNA-binding</keyword>
<reference evidence="4 5" key="1">
    <citation type="submission" date="2018-06" db="EMBL/GenBank/DDBJ databases">
        <title>Comparative genomics reveals the genomic features of Rhizophagus irregularis, R. cerebriforme, R. diaphanum and Gigaspora rosea, and their symbiotic lifestyle signature.</title>
        <authorList>
            <person name="Morin E."/>
            <person name="San Clemente H."/>
            <person name="Chen E.C.H."/>
            <person name="De La Providencia I."/>
            <person name="Hainaut M."/>
            <person name="Kuo A."/>
            <person name="Kohler A."/>
            <person name="Murat C."/>
            <person name="Tang N."/>
            <person name="Roy S."/>
            <person name="Loubradou J."/>
            <person name="Henrissat B."/>
            <person name="Grigoriev I.V."/>
            <person name="Corradi N."/>
            <person name="Roux C."/>
            <person name="Martin F.M."/>
        </authorList>
    </citation>
    <scope>NUCLEOTIDE SEQUENCE [LARGE SCALE GENOMIC DNA]</scope>
    <source>
        <strain evidence="4 5">DAOM 227022</strain>
    </source>
</reference>
<dbReference type="EMBL" id="QKYT01000002">
    <property type="protein sequence ID" value="RIA99649.1"/>
    <property type="molecule type" value="Genomic_DNA"/>
</dbReference>
<dbReference type="OrthoDB" id="6247875at2759"/>
<dbReference type="Pfam" id="PF00505">
    <property type="entry name" value="HMG_box"/>
    <property type="match status" value="1"/>
</dbReference>
<evidence type="ECO:0000313" key="5">
    <source>
        <dbReference type="Proteomes" id="UP000265703"/>
    </source>
</evidence>
<evidence type="ECO:0000259" key="3">
    <source>
        <dbReference type="PROSITE" id="PS50118"/>
    </source>
</evidence>
<gene>
    <name evidence="4" type="ORF">C1645_811231</name>
</gene>
<feature type="region of interest" description="Disordered" evidence="2">
    <location>
        <begin position="1"/>
        <end position="20"/>
    </location>
</feature>
<evidence type="ECO:0000256" key="1">
    <source>
        <dbReference type="PROSITE-ProRule" id="PRU00267"/>
    </source>
</evidence>
<dbReference type="AlphaFoldDB" id="A0A397TQE2"/>
<dbReference type="SUPFAM" id="SSF47095">
    <property type="entry name" value="HMG-box"/>
    <property type="match status" value="1"/>
</dbReference>
<feature type="DNA-binding region" description="HMG box" evidence="1">
    <location>
        <begin position="89"/>
        <end position="161"/>
    </location>
</feature>
<dbReference type="GO" id="GO:0005634">
    <property type="term" value="C:nucleus"/>
    <property type="evidence" value="ECO:0007669"/>
    <property type="project" value="UniProtKB-UniRule"/>
</dbReference>
<dbReference type="Proteomes" id="UP000265703">
    <property type="component" value="Unassembled WGS sequence"/>
</dbReference>
<dbReference type="InterPro" id="IPR009071">
    <property type="entry name" value="HMG_box_dom"/>
</dbReference>
<keyword evidence="1" id="KW-0539">Nucleus</keyword>
<organism evidence="4 5">
    <name type="scientific">Glomus cerebriforme</name>
    <dbReference type="NCBI Taxonomy" id="658196"/>
    <lineage>
        <taxon>Eukaryota</taxon>
        <taxon>Fungi</taxon>
        <taxon>Fungi incertae sedis</taxon>
        <taxon>Mucoromycota</taxon>
        <taxon>Glomeromycotina</taxon>
        <taxon>Glomeromycetes</taxon>
        <taxon>Glomerales</taxon>
        <taxon>Glomeraceae</taxon>
        <taxon>Glomus</taxon>
    </lineage>
</organism>
<protein>
    <recommendedName>
        <fullName evidence="3">HMG box domain-containing protein</fullName>
    </recommendedName>
</protein>